<evidence type="ECO:0000313" key="8">
    <source>
        <dbReference type="Proteomes" id="UP000238220"/>
    </source>
</evidence>
<feature type="domain" description="HTH tetR-type" evidence="6">
    <location>
        <begin position="26"/>
        <end position="87"/>
    </location>
</feature>
<feature type="region of interest" description="Disordered" evidence="5">
    <location>
        <begin position="1"/>
        <end position="24"/>
    </location>
</feature>
<evidence type="ECO:0000256" key="5">
    <source>
        <dbReference type="SAM" id="MobiDB-lite"/>
    </source>
</evidence>
<dbReference type="NCBIfam" id="NF008402">
    <property type="entry name" value="PRK11202.1"/>
    <property type="match status" value="1"/>
</dbReference>
<keyword evidence="8" id="KW-1185">Reference proteome</keyword>
<dbReference type="GO" id="GO:0003677">
    <property type="term" value="F:DNA binding"/>
    <property type="evidence" value="ECO:0007669"/>
    <property type="project" value="UniProtKB-UniRule"/>
</dbReference>
<dbReference type="PANTHER" id="PTHR47752:SF1">
    <property type="entry name" value="HTH-TYPE TRANSCRIPTIONAL REPRESSOR FABR"/>
    <property type="match status" value="1"/>
</dbReference>
<evidence type="ECO:0000256" key="2">
    <source>
        <dbReference type="ARBA" id="ARBA00023125"/>
    </source>
</evidence>
<reference evidence="7 8" key="1">
    <citation type="submission" date="2018-02" db="EMBL/GenBank/DDBJ databases">
        <title>Genome sequencing of Solimonas sp. HR-BB.</title>
        <authorList>
            <person name="Lee Y."/>
            <person name="Jeon C.O."/>
        </authorList>
    </citation>
    <scope>NUCLEOTIDE SEQUENCE [LARGE SCALE GENOMIC DNA]</scope>
    <source>
        <strain evidence="7 8">HR-BB</strain>
    </source>
</reference>
<name>A0A2S5TKK3_9GAMM</name>
<proteinExistence type="predicted"/>
<dbReference type="FunFam" id="1.10.10.60:FF:000034">
    <property type="entry name" value="HTH-type transcriptional repressor FabR"/>
    <property type="match status" value="1"/>
</dbReference>
<dbReference type="InterPro" id="IPR009057">
    <property type="entry name" value="Homeodomain-like_sf"/>
</dbReference>
<dbReference type="Pfam" id="PF21943">
    <property type="entry name" value="TetR_C_46"/>
    <property type="match status" value="1"/>
</dbReference>
<keyword evidence="2 4" id="KW-0238">DNA-binding</keyword>
<dbReference type="InterPro" id="IPR001647">
    <property type="entry name" value="HTH_TetR"/>
</dbReference>
<dbReference type="InterPro" id="IPR050692">
    <property type="entry name" value="HTH_transcr_repressor_FabR"/>
</dbReference>
<keyword evidence="3" id="KW-0804">Transcription</keyword>
<feature type="DNA-binding region" description="H-T-H motif" evidence="4">
    <location>
        <begin position="50"/>
        <end position="69"/>
    </location>
</feature>
<evidence type="ECO:0000259" key="6">
    <source>
        <dbReference type="PROSITE" id="PS50977"/>
    </source>
</evidence>
<dbReference type="EMBL" id="PSNW01000001">
    <property type="protein sequence ID" value="PPE75515.1"/>
    <property type="molecule type" value="Genomic_DNA"/>
</dbReference>
<evidence type="ECO:0000256" key="1">
    <source>
        <dbReference type="ARBA" id="ARBA00023015"/>
    </source>
</evidence>
<gene>
    <name evidence="7" type="ORF">C3942_01075</name>
</gene>
<dbReference type="Gene3D" id="1.10.357.10">
    <property type="entry name" value="Tetracycline Repressor, domain 2"/>
    <property type="match status" value="1"/>
</dbReference>
<dbReference type="RefSeq" id="WP_104228481.1">
    <property type="nucleotide sequence ID" value="NZ_PSNW01000001.1"/>
</dbReference>
<dbReference type="Pfam" id="PF00440">
    <property type="entry name" value="TetR_N"/>
    <property type="match status" value="1"/>
</dbReference>
<dbReference type="PROSITE" id="PS50977">
    <property type="entry name" value="HTH_TETR_2"/>
    <property type="match status" value="1"/>
</dbReference>
<dbReference type="OrthoDB" id="8617654at2"/>
<dbReference type="AlphaFoldDB" id="A0A2S5TKK3"/>
<protein>
    <submittedName>
        <fullName evidence="7">HTH-type transcriptional repressor FabR</fullName>
    </submittedName>
</protein>
<dbReference type="SUPFAM" id="SSF46689">
    <property type="entry name" value="Homeodomain-like"/>
    <property type="match status" value="1"/>
</dbReference>
<keyword evidence="1" id="KW-0805">Transcription regulation</keyword>
<dbReference type="InterPro" id="IPR054129">
    <property type="entry name" value="DesT_TetR_C"/>
</dbReference>
<evidence type="ECO:0000256" key="3">
    <source>
        <dbReference type="ARBA" id="ARBA00023163"/>
    </source>
</evidence>
<dbReference type="Proteomes" id="UP000238220">
    <property type="component" value="Unassembled WGS sequence"/>
</dbReference>
<dbReference type="PANTHER" id="PTHR47752">
    <property type="entry name" value="HTH-TYPE TRANSCRIPTIONAL REPRESSOR FABR"/>
    <property type="match status" value="1"/>
</dbReference>
<sequence>MTTRISRSPRSGADDGALVTRSERKQRTRGALLDAALKLMSDGRSFTSLGLREITREAGVVPTSFYRHFRDMDELGLALVEESGLTLRRLLREARKQGRPDADMVRRSVEVYKQYVEDNRLQFFFLAGERHGGSPLIRRAVRNEATHFTNEMAEDIRQLNIAPQLSFASLQMICNLIVSSMFNAATDILDLPHNHPQAHRELTDFLVKQLRLIFLGATQWKEKAPD</sequence>
<comment type="caution">
    <text evidence="7">The sequence shown here is derived from an EMBL/GenBank/DDBJ whole genome shotgun (WGS) entry which is preliminary data.</text>
</comment>
<evidence type="ECO:0000256" key="4">
    <source>
        <dbReference type="PROSITE-ProRule" id="PRU00335"/>
    </source>
</evidence>
<dbReference type="Gene3D" id="1.10.10.60">
    <property type="entry name" value="Homeodomain-like"/>
    <property type="match status" value="1"/>
</dbReference>
<evidence type="ECO:0000313" key="7">
    <source>
        <dbReference type="EMBL" id="PPE75515.1"/>
    </source>
</evidence>
<accession>A0A2S5TKK3</accession>
<organism evidence="7 8">
    <name type="scientific">Solimonas fluminis</name>
    <dbReference type="NCBI Taxonomy" id="2086571"/>
    <lineage>
        <taxon>Bacteria</taxon>
        <taxon>Pseudomonadati</taxon>
        <taxon>Pseudomonadota</taxon>
        <taxon>Gammaproteobacteria</taxon>
        <taxon>Nevskiales</taxon>
        <taxon>Nevskiaceae</taxon>
        <taxon>Solimonas</taxon>
    </lineage>
</organism>